<dbReference type="Proteomes" id="UP000734854">
    <property type="component" value="Unassembled WGS sequence"/>
</dbReference>
<accession>A0A8J5GZW4</accession>
<evidence type="ECO:0000313" key="2">
    <source>
        <dbReference type="Proteomes" id="UP000734854"/>
    </source>
</evidence>
<sequence length="136" mass="14820">MGKYTRKAKGTGEVASIEVTYQSTLGVRTRTRALAAAPAEDSCDYLELRSRRLEKPLPPLLACKGADKPTIGPLSERKFWIRGDEEVLGLGGVTGCRGILFLLVFETNVSDVPVGFRYDRETAASSLSVKGQRSQN</sequence>
<protein>
    <submittedName>
        <fullName evidence="1">Uncharacterized protein</fullName>
    </submittedName>
</protein>
<dbReference type="EMBL" id="JACMSC010000007">
    <property type="protein sequence ID" value="KAG6513711.1"/>
    <property type="molecule type" value="Genomic_DNA"/>
</dbReference>
<name>A0A8J5GZW4_ZINOF</name>
<keyword evidence="2" id="KW-1185">Reference proteome</keyword>
<comment type="caution">
    <text evidence="1">The sequence shown here is derived from an EMBL/GenBank/DDBJ whole genome shotgun (WGS) entry which is preliminary data.</text>
</comment>
<dbReference type="AlphaFoldDB" id="A0A8J5GZW4"/>
<gene>
    <name evidence="1" type="ORF">ZIOFF_024047</name>
</gene>
<proteinExistence type="predicted"/>
<organism evidence="1 2">
    <name type="scientific">Zingiber officinale</name>
    <name type="common">Ginger</name>
    <name type="synonym">Amomum zingiber</name>
    <dbReference type="NCBI Taxonomy" id="94328"/>
    <lineage>
        <taxon>Eukaryota</taxon>
        <taxon>Viridiplantae</taxon>
        <taxon>Streptophyta</taxon>
        <taxon>Embryophyta</taxon>
        <taxon>Tracheophyta</taxon>
        <taxon>Spermatophyta</taxon>
        <taxon>Magnoliopsida</taxon>
        <taxon>Liliopsida</taxon>
        <taxon>Zingiberales</taxon>
        <taxon>Zingiberaceae</taxon>
        <taxon>Zingiber</taxon>
    </lineage>
</organism>
<reference evidence="1 2" key="1">
    <citation type="submission" date="2020-08" db="EMBL/GenBank/DDBJ databases">
        <title>Plant Genome Project.</title>
        <authorList>
            <person name="Zhang R.-G."/>
        </authorList>
    </citation>
    <scope>NUCLEOTIDE SEQUENCE [LARGE SCALE GENOMIC DNA]</scope>
    <source>
        <tissue evidence="1">Rhizome</tissue>
    </source>
</reference>
<evidence type="ECO:0000313" key="1">
    <source>
        <dbReference type="EMBL" id="KAG6513711.1"/>
    </source>
</evidence>